<dbReference type="InterPro" id="IPR006158">
    <property type="entry name" value="Cobalamin-bd"/>
</dbReference>
<feature type="binding site" evidence="9">
    <location>
        <position position="785"/>
    </location>
    <ligand>
        <name>substrate</name>
    </ligand>
</feature>
<dbReference type="GO" id="GO:0034784">
    <property type="term" value="F:pivalyl-CoA mutase activity"/>
    <property type="evidence" value="ECO:0007669"/>
    <property type="project" value="InterPro"/>
</dbReference>
<feature type="binding site" evidence="9">
    <location>
        <position position="1149"/>
    </location>
    <ligand>
        <name>GTP</name>
        <dbReference type="ChEBI" id="CHEBI:37565"/>
    </ligand>
</feature>
<dbReference type="GO" id="GO:0003924">
    <property type="term" value="F:GTPase activity"/>
    <property type="evidence" value="ECO:0007669"/>
    <property type="project" value="UniProtKB-UniRule"/>
</dbReference>
<dbReference type="PROSITE" id="PS51332">
    <property type="entry name" value="B12_BINDING"/>
    <property type="match status" value="1"/>
</dbReference>
<dbReference type="InterPro" id="IPR016176">
    <property type="entry name" value="Cbl-dep_enz_cat"/>
</dbReference>
<keyword evidence="9" id="KW-0460">Magnesium</keyword>
<feature type="binding site" evidence="9">
    <location>
        <position position="878"/>
    </location>
    <ligand>
        <name>substrate</name>
    </ligand>
</feature>
<dbReference type="GO" id="GO:0005525">
    <property type="term" value="F:GTP binding"/>
    <property type="evidence" value="ECO:0007669"/>
    <property type="project" value="UniProtKB-UniRule"/>
</dbReference>
<comment type="function">
    <text evidence="9">Catalyzes the reversible interconversion of isobutyryl-CoA and n-butyryl-CoA, using radical chemistry. Also exhibits GTPase activity, associated with its G-protein domain (MeaI) that functions as a chaperone that assists cofactor delivery and proper holo-enzyme assembly.</text>
</comment>
<feature type="binding site" evidence="9">
    <location>
        <position position="918"/>
    </location>
    <ligand>
        <name>substrate</name>
    </ligand>
</feature>
<dbReference type="InterPro" id="IPR036724">
    <property type="entry name" value="Cobalamin-bd_sf"/>
</dbReference>
<keyword evidence="8 9" id="KW-0170">Cobalt</keyword>
<comment type="cofactor">
    <cofactor evidence="1 9">
        <name>adenosylcob(III)alamin</name>
        <dbReference type="ChEBI" id="CHEBI:18408"/>
    </cofactor>
</comment>
<feature type="domain" description="B12-binding" evidence="10">
    <location>
        <begin position="11"/>
        <end position="149"/>
    </location>
</feature>
<dbReference type="OrthoDB" id="9762378at2"/>
<dbReference type="GO" id="GO:0047727">
    <property type="term" value="F:isobutyryl-CoA mutase activity"/>
    <property type="evidence" value="ECO:0007669"/>
    <property type="project" value="UniProtKB-UniRule"/>
</dbReference>
<comment type="caution">
    <text evidence="11">The sequence shown here is derived from an EMBL/GenBank/DDBJ whole genome shotgun (WGS) entry which is preliminary data.</text>
</comment>
<sequence>MNTETYKPENKVRIVTAASLFDGHDAAINIMRRIIQATGVEVIHLGHDRSVEEVVNTAIQEDANAIAMTSYQGGHNEYFKYMYDLLQEKGAGHIKIFGGGGGVILPEEIRELHEYGITRIYSPDDGREMGLQGMINDLVEKADFRSPAFQNGEEVTSALKDKNVNAIARLISLAENNHEEFERRFTPGKGSKIVPVLGITGTGGAGKSSLVDELVRRFLADFPEKTIGILSVDPSKRKTGGALLGDRIRMNAINNPRVYMRSLATRQSNLALSRHIAEAVDVLKAAEYDLVILETSGIGQSDTEILDHSDVSLYVMTPEFGAATQLEKIDMLDFADLVAINKFDKRGALDALRDVKKQYQRNHQLWDADPDALPVYATIASQFNDPGMNMLYRNVIDKISGKTGADLNSSFERHDEMSEKIFVIPPKRVRYLSEIADNNRNYDQAVEKQVAVAQKLYGICMAVCSVTNGTDPFSLVTKAGLDGDELMKRTEDEEKRSFLKLLLAEFDRVKMELDPHHWETICNWKSKTERYKKPEYIFKVRDREIRIKTHTQSLSHTEIPKVALPKYEAWGDILRWVLQENVPGEFPYTSGLYPFKREGEDPTRMFAGEGGPERTNRRFHYVSLGMDAKRLSTAFDSVTLYGNDPGHRPDIYGKIGNAGVSICCLDDAKKLYSGFNLADPKTSVSMTINGPAPMLLGFFMNAAIDQQCELYIRENGLEAEVEKKLREIYDDKGLPRPRYNAAGGKNVLPEGNDGLGLLLLGITGDQVLSAEVYNEIKQRTLSQVRGTVQADILKEDQAQNTCIFSTEFALRLMGDVQEYFIDNNVRNFYSVSISGYHIAEAGANPITQLAFTLANGFTYVEYYLSRGMDINKFGPNLSFFFSNGIDPEYAVIGRVARRIWSKALKYKYEANERAQMLKYHIQTSGRSLHAQEIDFNDIRTTLQALYAIYDNCNSLHTNAYDEAITTPTEESVRRAMAIQLIINKELGLAKNENPVQGAFIIEELTDLVEEAVLKEFDRITERGGVLGAMETMYQRSKIQEESLYYEHLKHTGEFPIIGVNTFLSSKGSPTVIPGEVIRATEEEKQLQIQTVENLKKAKGKRVQAELEKVRKTAVENGNIFEQLMEATKVCSLGQITEALFEVGGQYRRNM</sequence>
<keyword evidence="2 9" id="KW-0846">Cobalamin</keyword>
<feature type="binding site" evidence="9">
    <location>
        <begin position="204"/>
        <end position="209"/>
    </location>
    <ligand>
        <name>GTP</name>
        <dbReference type="ChEBI" id="CHEBI:37565"/>
    </ligand>
</feature>
<feature type="binding site" evidence="9">
    <location>
        <position position="294"/>
    </location>
    <ligand>
        <name>Mg(2+)</name>
        <dbReference type="ChEBI" id="CHEBI:18420"/>
        <label>1</label>
        <note>catalytic</note>
    </ligand>
</feature>
<dbReference type="InterPro" id="IPR006099">
    <property type="entry name" value="MeMalonylCoA_mutase_a/b_cat"/>
</dbReference>
<keyword evidence="12" id="KW-1185">Reference proteome</keyword>
<evidence type="ECO:0000256" key="6">
    <source>
        <dbReference type="ARBA" id="ARBA00023186"/>
    </source>
</evidence>
<comment type="cofactor">
    <cofactor evidence="9">
        <name>Mg(2+)</name>
        <dbReference type="ChEBI" id="CHEBI:18420"/>
    </cofactor>
</comment>
<comment type="subunit">
    <text evidence="9">Homodimer.</text>
</comment>
<organism evidence="11 12">
    <name type="scientific">Sinomicrobium pectinilyticum</name>
    <dbReference type="NCBI Taxonomy" id="1084421"/>
    <lineage>
        <taxon>Bacteria</taxon>
        <taxon>Pseudomonadati</taxon>
        <taxon>Bacteroidota</taxon>
        <taxon>Flavobacteriia</taxon>
        <taxon>Flavobacteriales</taxon>
        <taxon>Flavobacteriaceae</taxon>
        <taxon>Sinomicrobium</taxon>
    </lineage>
</organism>
<gene>
    <name evidence="9" type="primary">icmF</name>
    <name evidence="11" type="ORF">ED312_01380</name>
</gene>
<keyword evidence="7 9" id="KW-0413">Isomerase</keyword>
<comment type="domain">
    <text evidence="9">Is composed of four functional domains: the N-terminal 5'-deoxyadenosylcobalamin binding region that is homologous to the small subunit of ICM (IcmB), a middle P-loop GTPase domain (MeaI) that likely acts as a chaperone for ICM, a structured linker region involved in dimer formation, and a C-terminal part that is homologous to the large substrate-binding subunit of ICM (IcmA).</text>
</comment>
<dbReference type="InterPro" id="IPR027417">
    <property type="entry name" value="P-loop_NTPase"/>
</dbReference>
<dbReference type="Gene3D" id="3.20.20.240">
    <property type="entry name" value="Methylmalonyl-CoA mutase"/>
    <property type="match status" value="1"/>
</dbReference>
<feature type="binding site" evidence="9">
    <location>
        <position position="246"/>
    </location>
    <ligand>
        <name>Mg(2+)</name>
        <dbReference type="ChEBI" id="CHEBI:18420"/>
        <label>2</label>
    </ligand>
</feature>
<keyword evidence="6 9" id="KW-0143">Chaperone</keyword>
<feature type="binding site" evidence="9">
    <location>
        <position position="294"/>
    </location>
    <ligand>
        <name>Mg(2+)</name>
        <dbReference type="ChEBI" id="CHEBI:18420"/>
        <label>2</label>
    </ligand>
</feature>
<dbReference type="Gene3D" id="3.40.50.280">
    <property type="entry name" value="Cobalamin-binding domain"/>
    <property type="match status" value="1"/>
</dbReference>
<accession>A0A3N0F3H1</accession>
<dbReference type="GO" id="GO:0031419">
    <property type="term" value="F:cobalamin binding"/>
    <property type="evidence" value="ECO:0007669"/>
    <property type="project" value="UniProtKB-UniRule"/>
</dbReference>
<comment type="caution">
    <text evidence="9">Lacks conserved residue(s) required for the propagation of feature annotation.</text>
</comment>
<protein>
    <recommendedName>
        <fullName evidence="9">Fused isobutyryl-CoA mutase</fullName>
    </recommendedName>
    <domain>
        <recommendedName>
            <fullName evidence="9">Isobutyryl-CoA mutase</fullName>
            <shortName evidence="9">ICM</shortName>
            <ecNumber evidence="9">5.4.99.13</ecNumber>
        </recommendedName>
    </domain>
    <domain>
        <recommendedName>
            <fullName evidence="9">P-loop GTPase</fullName>
            <ecNumber evidence="9">3.6.5.-</ecNumber>
        </recommendedName>
        <alternativeName>
            <fullName evidence="9">G-protein chaperone</fullName>
        </alternativeName>
    </domain>
</protein>
<evidence type="ECO:0000313" key="12">
    <source>
        <dbReference type="Proteomes" id="UP000267469"/>
    </source>
</evidence>
<evidence type="ECO:0000256" key="5">
    <source>
        <dbReference type="ARBA" id="ARBA00023134"/>
    </source>
</evidence>
<dbReference type="EC" id="5.4.99.13" evidence="9"/>
<dbReference type="AlphaFoldDB" id="A0A3N0F3H1"/>
<dbReference type="SUPFAM" id="SSF51703">
    <property type="entry name" value="Cobalamin (vitamin B12)-dependent enzymes"/>
    <property type="match status" value="1"/>
</dbReference>
<feature type="binding site" description="axial binding residue" evidence="9">
    <location>
        <position position="24"/>
    </location>
    <ligand>
        <name>adenosylcob(III)alamin</name>
        <dbReference type="ChEBI" id="CHEBI:18408"/>
    </ligand>
    <ligandPart>
        <name>Co</name>
        <dbReference type="ChEBI" id="CHEBI:27638"/>
    </ligandPart>
</feature>
<dbReference type="Gene3D" id="3.40.50.300">
    <property type="entry name" value="P-loop containing nucleotide triphosphate hydrolases"/>
    <property type="match status" value="1"/>
</dbReference>
<dbReference type="RefSeq" id="WP_123214212.1">
    <property type="nucleotide sequence ID" value="NZ_RJTM01000003.1"/>
</dbReference>
<dbReference type="InterPro" id="IPR052040">
    <property type="entry name" value="GTPase/Isobutyryl-CoA_mutase"/>
</dbReference>
<keyword evidence="5 9" id="KW-0342">GTP-binding</keyword>
<evidence type="ECO:0000256" key="4">
    <source>
        <dbReference type="ARBA" id="ARBA00022801"/>
    </source>
</evidence>
<dbReference type="EMBL" id="RJTM01000003">
    <property type="protein sequence ID" value="RNL94595.1"/>
    <property type="molecule type" value="Genomic_DNA"/>
</dbReference>
<feature type="binding site" evidence="9">
    <location>
        <position position="233"/>
    </location>
    <ligand>
        <name>Mg(2+)</name>
        <dbReference type="ChEBI" id="CHEBI:18420"/>
        <label>2</label>
    </ligand>
</feature>
<feature type="binding site" evidence="9">
    <location>
        <position position="913"/>
    </location>
    <ligand>
        <name>substrate</name>
    </ligand>
</feature>
<keyword evidence="9" id="KW-0479">Metal-binding</keyword>
<evidence type="ECO:0000256" key="8">
    <source>
        <dbReference type="ARBA" id="ARBA00023285"/>
    </source>
</evidence>
<feature type="binding site" evidence="9">
    <location>
        <position position="1030"/>
    </location>
    <ligand>
        <name>GTP</name>
        <dbReference type="ChEBI" id="CHEBI:37565"/>
    </ligand>
</feature>
<reference evidence="11 12" key="1">
    <citation type="submission" date="2018-10" db="EMBL/GenBank/DDBJ databases">
        <title>Sinomicrobium pectinilyticum sp. nov., a pectinase-producing bacterium isolated from alkaline and saline soil, and emended description of the genus Sinomicrobium.</title>
        <authorList>
            <person name="Cheng B."/>
            <person name="Li C."/>
            <person name="Lai Q."/>
            <person name="Du M."/>
            <person name="Shao Z."/>
            <person name="Xu P."/>
            <person name="Yang C."/>
        </authorList>
    </citation>
    <scope>NUCLEOTIDE SEQUENCE [LARGE SCALE GENOMIC DNA]</scope>
    <source>
        <strain evidence="11 12">5DNS001</strain>
    </source>
</reference>
<keyword evidence="3 9" id="KW-0547">Nucleotide-binding</keyword>
<dbReference type="HAMAP" id="MF_02050">
    <property type="entry name" value="IcmF"/>
    <property type="match status" value="1"/>
</dbReference>
<keyword evidence="9" id="KW-0511">Multifunctional enzyme</keyword>
<dbReference type="EC" id="3.6.5.-" evidence="9"/>
<evidence type="ECO:0000313" key="11">
    <source>
        <dbReference type="EMBL" id="RNL94595.1"/>
    </source>
</evidence>
<dbReference type="Pfam" id="PF03308">
    <property type="entry name" value="MeaB"/>
    <property type="match status" value="1"/>
</dbReference>
<comment type="similarity">
    <text evidence="9">Belongs to the IcmF family.</text>
</comment>
<dbReference type="PANTHER" id="PTHR43087:SF1">
    <property type="entry name" value="LAO_AO TRANSPORT SYSTEM ATPASE"/>
    <property type="match status" value="1"/>
</dbReference>
<dbReference type="InterPro" id="IPR033669">
    <property type="entry name" value="IcmF"/>
</dbReference>
<evidence type="ECO:0000256" key="2">
    <source>
        <dbReference type="ARBA" id="ARBA00022628"/>
    </source>
</evidence>
<name>A0A3N0F3H1_SINP1</name>
<feature type="binding site" evidence="9">
    <location>
        <position position="829"/>
    </location>
    <ligand>
        <name>substrate</name>
    </ligand>
</feature>
<feature type="binding site" evidence="9">
    <location>
        <position position="295"/>
    </location>
    <ligand>
        <name>Mg(2+)</name>
        <dbReference type="ChEBI" id="CHEBI:18420"/>
        <label>2</label>
    </ligand>
</feature>
<evidence type="ECO:0000256" key="9">
    <source>
        <dbReference type="HAMAP-Rule" id="MF_02050"/>
    </source>
</evidence>
<dbReference type="Pfam" id="PF01642">
    <property type="entry name" value="MM_CoA_mutase"/>
    <property type="match status" value="2"/>
</dbReference>
<dbReference type="CDD" id="cd02071">
    <property type="entry name" value="MM_CoA_mut_B12_BD"/>
    <property type="match status" value="1"/>
</dbReference>
<dbReference type="Pfam" id="PF02310">
    <property type="entry name" value="B12-binding"/>
    <property type="match status" value="1"/>
</dbReference>
<feature type="binding site" evidence="9">
    <location>
        <position position="208"/>
    </location>
    <ligand>
        <name>Mg(2+)</name>
        <dbReference type="ChEBI" id="CHEBI:18420"/>
        <label>1</label>
        <note>catalytic</note>
    </ligand>
</feature>
<dbReference type="FunFam" id="3.40.50.280:FF:000005">
    <property type="entry name" value="Fused isobutyryl-CoA mutase"/>
    <property type="match status" value="1"/>
</dbReference>
<comment type="catalytic activity">
    <reaction evidence="9">
        <text>GTP + H2O = GDP + phosphate + H(+)</text>
        <dbReference type="Rhea" id="RHEA:19669"/>
        <dbReference type="ChEBI" id="CHEBI:15377"/>
        <dbReference type="ChEBI" id="CHEBI:15378"/>
        <dbReference type="ChEBI" id="CHEBI:37565"/>
        <dbReference type="ChEBI" id="CHEBI:43474"/>
        <dbReference type="ChEBI" id="CHEBI:58189"/>
    </reaction>
</comment>
<dbReference type="Proteomes" id="UP000267469">
    <property type="component" value="Unassembled WGS sequence"/>
</dbReference>
<evidence type="ECO:0000256" key="7">
    <source>
        <dbReference type="ARBA" id="ARBA00023235"/>
    </source>
</evidence>
<feature type="binding site" evidence="9">
    <location>
        <position position="630"/>
    </location>
    <ligand>
        <name>substrate</name>
    </ligand>
</feature>
<evidence type="ECO:0000256" key="1">
    <source>
        <dbReference type="ARBA" id="ARBA00001922"/>
    </source>
</evidence>
<dbReference type="GO" id="GO:0000287">
    <property type="term" value="F:magnesium ion binding"/>
    <property type="evidence" value="ECO:0007669"/>
    <property type="project" value="UniProtKB-UniRule"/>
</dbReference>
<dbReference type="PANTHER" id="PTHR43087">
    <property type="entry name" value="LYSINE/ARGININE/ORNITHINE TRANSPORT SYSTEM KINASE"/>
    <property type="match status" value="1"/>
</dbReference>
<feature type="binding site" evidence="9">
    <location>
        <position position="232"/>
    </location>
    <ligand>
        <name>Mg(2+)</name>
        <dbReference type="ChEBI" id="CHEBI:18420"/>
        <label>2</label>
    </ligand>
</feature>
<dbReference type="SUPFAM" id="SSF52242">
    <property type="entry name" value="Cobalamin (vitamin B12)-binding domain"/>
    <property type="match status" value="1"/>
</dbReference>
<keyword evidence="4 9" id="KW-0378">Hydrolase</keyword>
<feature type="binding site" evidence="9">
    <location>
        <position position="595"/>
    </location>
    <ligand>
        <name>substrate</name>
    </ligand>
</feature>
<feature type="binding site" evidence="9">
    <location>
        <position position="246"/>
    </location>
    <ligand>
        <name>Mg(2+)</name>
        <dbReference type="ChEBI" id="CHEBI:18420"/>
        <label>1</label>
        <note>catalytic</note>
    </ligand>
</feature>
<comment type="catalytic activity">
    <reaction evidence="9">
        <text>2-methylpropanoyl-CoA = butanoyl-CoA</text>
        <dbReference type="Rhea" id="RHEA:13141"/>
        <dbReference type="ChEBI" id="CHEBI:57338"/>
        <dbReference type="ChEBI" id="CHEBI:57371"/>
        <dbReference type="EC" id="5.4.99.13"/>
    </reaction>
</comment>
<feature type="binding site" evidence="9">
    <location>
        <position position="249"/>
    </location>
    <ligand>
        <name>GTP</name>
        <dbReference type="ChEBI" id="CHEBI:37565"/>
    </ligand>
</feature>
<feature type="binding site" evidence="9">
    <location>
        <begin position="341"/>
        <end position="344"/>
    </location>
    <ligand>
        <name>GTP</name>
        <dbReference type="ChEBI" id="CHEBI:37565"/>
    </ligand>
</feature>
<proteinExistence type="inferred from homology"/>
<dbReference type="GO" id="GO:0006637">
    <property type="term" value="P:acyl-CoA metabolic process"/>
    <property type="evidence" value="ECO:0007669"/>
    <property type="project" value="UniProtKB-UniRule"/>
</dbReference>
<evidence type="ECO:0000256" key="3">
    <source>
        <dbReference type="ARBA" id="ARBA00022741"/>
    </source>
</evidence>
<dbReference type="SUPFAM" id="SSF52540">
    <property type="entry name" value="P-loop containing nucleoside triphosphate hydrolases"/>
    <property type="match status" value="1"/>
</dbReference>
<evidence type="ECO:0000259" key="10">
    <source>
        <dbReference type="PROSITE" id="PS51332"/>
    </source>
</evidence>